<name>A0A392QHR0_9FABA</name>
<evidence type="ECO:0000256" key="1">
    <source>
        <dbReference type="SAM" id="MobiDB-lite"/>
    </source>
</evidence>
<proteinExistence type="predicted"/>
<evidence type="ECO:0000313" key="3">
    <source>
        <dbReference type="Proteomes" id="UP000265520"/>
    </source>
</evidence>
<dbReference type="AlphaFoldDB" id="A0A392QHR0"/>
<dbReference type="Proteomes" id="UP000265520">
    <property type="component" value="Unassembled WGS sequence"/>
</dbReference>
<feature type="non-terminal residue" evidence="2">
    <location>
        <position position="74"/>
    </location>
</feature>
<accession>A0A392QHR0</accession>
<feature type="compositionally biased region" description="Basic residues" evidence="1">
    <location>
        <begin position="1"/>
        <end position="12"/>
    </location>
</feature>
<gene>
    <name evidence="2" type="ORF">A2U01_0044593</name>
</gene>
<evidence type="ECO:0000313" key="2">
    <source>
        <dbReference type="EMBL" id="MCI23414.1"/>
    </source>
</evidence>
<feature type="compositionally biased region" description="Basic and acidic residues" evidence="1">
    <location>
        <begin position="13"/>
        <end position="23"/>
    </location>
</feature>
<feature type="region of interest" description="Disordered" evidence="1">
    <location>
        <begin position="1"/>
        <end position="26"/>
    </location>
</feature>
<comment type="caution">
    <text evidence="2">The sequence shown here is derived from an EMBL/GenBank/DDBJ whole genome shotgun (WGS) entry which is preliminary data.</text>
</comment>
<reference evidence="2 3" key="1">
    <citation type="journal article" date="2018" name="Front. Plant Sci.">
        <title>Red Clover (Trifolium pratense) and Zigzag Clover (T. medium) - A Picture of Genomic Similarities and Differences.</title>
        <authorList>
            <person name="Dluhosova J."/>
            <person name="Istvanek J."/>
            <person name="Nedelnik J."/>
            <person name="Repkova J."/>
        </authorList>
    </citation>
    <scope>NUCLEOTIDE SEQUENCE [LARGE SCALE GENOMIC DNA]</scope>
    <source>
        <strain evidence="3">cv. 10/8</strain>
        <tissue evidence="2">Leaf</tissue>
    </source>
</reference>
<organism evidence="2 3">
    <name type="scientific">Trifolium medium</name>
    <dbReference type="NCBI Taxonomy" id="97028"/>
    <lineage>
        <taxon>Eukaryota</taxon>
        <taxon>Viridiplantae</taxon>
        <taxon>Streptophyta</taxon>
        <taxon>Embryophyta</taxon>
        <taxon>Tracheophyta</taxon>
        <taxon>Spermatophyta</taxon>
        <taxon>Magnoliopsida</taxon>
        <taxon>eudicotyledons</taxon>
        <taxon>Gunneridae</taxon>
        <taxon>Pentapetalae</taxon>
        <taxon>rosids</taxon>
        <taxon>fabids</taxon>
        <taxon>Fabales</taxon>
        <taxon>Fabaceae</taxon>
        <taxon>Papilionoideae</taxon>
        <taxon>50 kb inversion clade</taxon>
        <taxon>NPAAA clade</taxon>
        <taxon>Hologalegina</taxon>
        <taxon>IRL clade</taxon>
        <taxon>Trifolieae</taxon>
        <taxon>Trifolium</taxon>
    </lineage>
</organism>
<keyword evidence="3" id="KW-1185">Reference proteome</keyword>
<protein>
    <submittedName>
        <fullName evidence="2">Uncharacterized protein</fullName>
    </submittedName>
</protein>
<sequence length="74" mass="8495">MPKKRGRGRPKRSRDQNCQESVRRNVSSHINLSNMVENVHGCEESENADLQDYVVDNPSNKLEVAPGFVEEQER</sequence>
<dbReference type="EMBL" id="LXQA010135930">
    <property type="protein sequence ID" value="MCI23414.1"/>
    <property type="molecule type" value="Genomic_DNA"/>
</dbReference>